<sequence length="138" mass="16297">MFATMSNKYSIEKRDGTPFPSLIPTLYAIYYDYFKMKRQVQHLISYNTIDNTIQSLPTVRAVIKANEYPSGKYYVQEFFNETHANDYLSITVIQYKWPATVEIYFTISGNLLDPYSLKVCNFRFLSLKKVMRKTLKVR</sequence>
<organism evidence="1 2">
    <name type="scientific">Gigaspora margarita</name>
    <dbReference type="NCBI Taxonomy" id="4874"/>
    <lineage>
        <taxon>Eukaryota</taxon>
        <taxon>Fungi</taxon>
        <taxon>Fungi incertae sedis</taxon>
        <taxon>Mucoromycota</taxon>
        <taxon>Glomeromycotina</taxon>
        <taxon>Glomeromycetes</taxon>
        <taxon>Diversisporales</taxon>
        <taxon>Gigasporaceae</taxon>
        <taxon>Gigaspora</taxon>
    </lineage>
</organism>
<comment type="caution">
    <text evidence="1">The sequence shown here is derived from an EMBL/GenBank/DDBJ whole genome shotgun (WGS) entry which is preliminary data.</text>
</comment>
<accession>A0A8H3X7J4</accession>
<evidence type="ECO:0000313" key="2">
    <source>
        <dbReference type="Proteomes" id="UP000439903"/>
    </source>
</evidence>
<name>A0A8H3X7J4_GIGMA</name>
<reference evidence="1 2" key="1">
    <citation type="journal article" date="2019" name="Environ. Microbiol.">
        <title>At the nexus of three kingdoms: the genome of the mycorrhizal fungus Gigaspora margarita provides insights into plant, endobacterial and fungal interactions.</title>
        <authorList>
            <person name="Venice F."/>
            <person name="Ghignone S."/>
            <person name="Salvioli di Fossalunga A."/>
            <person name="Amselem J."/>
            <person name="Novero M."/>
            <person name="Xianan X."/>
            <person name="Sedzielewska Toro K."/>
            <person name="Morin E."/>
            <person name="Lipzen A."/>
            <person name="Grigoriev I.V."/>
            <person name="Henrissat B."/>
            <person name="Martin F.M."/>
            <person name="Bonfante P."/>
        </authorList>
    </citation>
    <scope>NUCLEOTIDE SEQUENCE [LARGE SCALE GENOMIC DNA]</scope>
    <source>
        <strain evidence="1 2">BEG34</strain>
    </source>
</reference>
<dbReference type="EMBL" id="WTPW01001791">
    <property type="protein sequence ID" value="KAF0413842.1"/>
    <property type="molecule type" value="Genomic_DNA"/>
</dbReference>
<protein>
    <submittedName>
        <fullName evidence="1">Uncharacterized protein</fullName>
    </submittedName>
</protein>
<dbReference type="AlphaFoldDB" id="A0A8H3X7J4"/>
<gene>
    <name evidence="1" type="ORF">F8M41_007746</name>
</gene>
<evidence type="ECO:0000313" key="1">
    <source>
        <dbReference type="EMBL" id="KAF0413842.1"/>
    </source>
</evidence>
<keyword evidence="2" id="KW-1185">Reference proteome</keyword>
<proteinExistence type="predicted"/>
<dbReference type="Proteomes" id="UP000439903">
    <property type="component" value="Unassembled WGS sequence"/>
</dbReference>